<organism evidence="2 3">
    <name type="scientific">Tanacetum coccineum</name>
    <dbReference type="NCBI Taxonomy" id="301880"/>
    <lineage>
        <taxon>Eukaryota</taxon>
        <taxon>Viridiplantae</taxon>
        <taxon>Streptophyta</taxon>
        <taxon>Embryophyta</taxon>
        <taxon>Tracheophyta</taxon>
        <taxon>Spermatophyta</taxon>
        <taxon>Magnoliopsida</taxon>
        <taxon>eudicotyledons</taxon>
        <taxon>Gunneridae</taxon>
        <taxon>Pentapetalae</taxon>
        <taxon>asterids</taxon>
        <taxon>campanulids</taxon>
        <taxon>Asterales</taxon>
        <taxon>Asteraceae</taxon>
        <taxon>Asteroideae</taxon>
        <taxon>Anthemideae</taxon>
        <taxon>Anthemidinae</taxon>
        <taxon>Tanacetum</taxon>
    </lineage>
</organism>
<comment type="caution">
    <text evidence="2">The sequence shown here is derived from an EMBL/GenBank/DDBJ whole genome shotgun (WGS) entry which is preliminary data.</text>
</comment>
<protein>
    <submittedName>
        <fullName evidence="2">Uncharacterized protein</fullName>
    </submittedName>
</protein>
<reference evidence="2" key="1">
    <citation type="journal article" date="2022" name="Int. J. Mol. Sci.">
        <title>Draft Genome of Tanacetum Coccineum: Genomic Comparison of Closely Related Tanacetum-Family Plants.</title>
        <authorList>
            <person name="Yamashiro T."/>
            <person name="Shiraishi A."/>
            <person name="Nakayama K."/>
            <person name="Satake H."/>
        </authorList>
    </citation>
    <scope>NUCLEOTIDE SEQUENCE</scope>
</reference>
<sequence>MKNKIQEVSDQCVWFYRKKDRRQKYRSEKFRARASNDSSNSISSDRPLSPDSHETIVARWRSKVALYVSSSETSSPTHDLPPVLFFTLLKHPKRCRVPTDLRVNLSYVLLHELYLNAWDLLLSLQEAAAAYKIRTKTIDGFEGDDKAEEKAVSTERGTVKIVFDTVAGPEVFDDIPVPMDDEGSMKYFQIRLDVVIQELAMTEEAQRARLLNRIRVLEKDNMRLRGPMMESGDGHEDDHGDNHGNGGGNGNIFLKRRSELREVQWRSPDNIQVIATELDIWLEIVRPQLLQTAQRASVVRIGKQLLVYKVWKQGHYMSDCPS</sequence>
<keyword evidence="3" id="KW-1185">Reference proteome</keyword>
<feature type="compositionally biased region" description="Low complexity" evidence="1">
    <location>
        <begin position="33"/>
        <end position="50"/>
    </location>
</feature>
<evidence type="ECO:0000313" key="2">
    <source>
        <dbReference type="EMBL" id="GJT30434.1"/>
    </source>
</evidence>
<feature type="compositionally biased region" description="Basic and acidic residues" evidence="1">
    <location>
        <begin position="232"/>
        <end position="242"/>
    </location>
</feature>
<evidence type="ECO:0000256" key="1">
    <source>
        <dbReference type="SAM" id="MobiDB-lite"/>
    </source>
</evidence>
<reference evidence="2" key="2">
    <citation type="submission" date="2022-01" db="EMBL/GenBank/DDBJ databases">
        <authorList>
            <person name="Yamashiro T."/>
            <person name="Shiraishi A."/>
            <person name="Satake H."/>
            <person name="Nakayama K."/>
        </authorList>
    </citation>
    <scope>NUCLEOTIDE SEQUENCE</scope>
</reference>
<evidence type="ECO:0000313" key="3">
    <source>
        <dbReference type="Proteomes" id="UP001151760"/>
    </source>
</evidence>
<proteinExistence type="predicted"/>
<feature type="region of interest" description="Disordered" evidence="1">
    <location>
        <begin position="227"/>
        <end position="251"/>
    </location>
</feature>
<dbReference type="Proteomes" id="UP001151760">
    <property type="component" value="Unassembled WGS sequence"/>
</dbReference>
<name>A0ABQ5CZZ9_9ASTR</name>
<dbReference type="EMBL" id="BQNB010014625">
    <property type="protein sequence ID" value="GJT30434.1"/>
    <property type="molecule type" value="Genomic_DNA"/>
</dbReference>
<gene>
    <name evidence="2" type="ORF">Tco_0910709</name>
</gene>
<feature type="region of interest" description="Disordered" evidence="1">
    <location>
        <begin position="24"/>
        <end position="51"/>
    </location>
</feature>
<accession>A0ABQ5CZZ9</accession>